<dbReference type="EMBL" id="CP042301">
    <property type="protein sequence ID" value="QDZ03005.1"/>
    <property type="molecule type" value="Genomic_DNA"/>
</dbReference>
<gene>
    <name evidence="1" type="ORF">FQ775_23015</name>
</gene>
<dbReference type="RefSeq" id="WP_146301638.1">
    <property type="nucleotide sequence ID" value="NZ_CP042301.2"/>
</dbReference>
<accession>A0A5B8L4Z4</accession>
<dbReference type="AlphaFoldDB" id="A0A5B8L4Z4"/>
<sequence>MDGRLDDKHQLTKFILELVAEGVDVDDLDVCLARIGPVDLDLMAECVQELSWFFEGLEKERDAEAA</sequence>
<evidence type="ECO:0000313" key="1">
    <source>
        <dbReference type="EMBL" id="QDZ03005.1"/>
    </source>
</evidence>
<proteinExistence type="predicted"/>
<keyword evidence="2" id="KW-1185">Reference proteome</keyword>
<protein>
    <submittedName>
        <fullName evidence="1">Uncharacterized protein</fullName>
    </submittedName>
</protein>
<dbReference type="Proteomes" id="UP000321389">
    <property type="component" value="Chromosome"/>
</dbReference>
<reference evidence="1" key="1">
    <citation type="submission" date="2020-04" db="EMBL/GenBank/DDBJ databases">
        <title>Nitratireductor sp. nov. isolated from mangrove soil.</title>
        <authorList>
            <person name="Ye Y."/>
        </authorList>
    </citation>
    <scope>NUCLEOTIDE SEQUENCE</scope>
    <source>
        <strain evidence="1">SY7</strain>
    </source>
</reference>
<name>A0A5B8L4Z4_9HYPH</name>
<evidence type="ECO:0000313" key="2">
    <source>
        <dbReference type="Proteomes" id="UP000321389"/>
    </source>
</evidence>
<dbReference type="OrthoDB" id="8451705at2"/>
<dbReference type="KEGG" id="niy:FQ775_23015"/>
<organism evidence="1 2">
    <name type="scientific">Nitratireductor mangrovi</name>
    <dbReference type="NCBI Taxonomy" id="2599600"/>
    <lineage>
        <taxon>Bacteria</taxon>
        <taxon>Pseudomonadati</taxon>
        <taxon>Pseudomonadota</taxon>
        <taxon>Alphaproteobacteria</taxon>
        <taxon>Hyphomicrobiales</taxon>
        <taxon>Phyllobacteriaceae</taxon>
        <taxon>Nitratireductor</taxon>
    </lineage>
</organism>